<dbReference type="OMA" id="DDHNAEN"/>
<dbReference type="EMBL" id="LK391707">
    <property type="protein sequence ID" value="CDR93851.1"/>
    <property type="molecule type" value="Genomic_DNA"/>
</dbReference>
<dbReference type="InterPro" id="IPR013201">
    <property type="entry name" value="Prot_inhib_I29"/>
</dbReference>
<sequence length="459" mass="52442">MEDISLPFMRNIRLGMNEVVHEQQHIVHEQENVILEKNWLLPERREVVSELTEHVDETVEVDYGKSLESAHSNPHYSLLVDKIREYKLEVIPGPFLACVQKGWFINCADKQNDIKGVLDWEIRAIVHELSERREEFDEQNEVETIIAYKKFITVNGSHYGNEKEFVKKYFNFKTTKKLIDEHNSNPDKLYTMAYSWASEFSDSELGIALSTNGWSRPMYMYENGRFIDTSMYSGSKNVDDGDIVHKDWRNTNAIGPVVDQGSCGSCWAVAVAGLVDAYRAITTGQRLQHSVQQILDCTSQRYNCVRGGNQEKALVYASTTGLCIEPAYPYLGRKTACREKTCGEKFKVDNIKRLNARMIQEHLRSHGPVMIIIRLSRAFMHYSSGIFDGSCDSTLMHSVLIVGYGENTKRKTKYWIVKNSWGDRWGDGGYFKLHNLPLSPAGTPLFCGVDTYAFGLTTH</sequence>
<dbReference type="InterPro" id="IPR038765">
    <property type="entry name" value="Papain-like_cys_pep_sf"/>
</dbReference>
<dbReference type="STRING" id="5866.A0A061CZ03"/>
<dbReference type="SMART" id="SM00645">
    <property type="entry name" value="Pept_C1"/>
    <property type="match status" value="1"/>
</dbReference>
<keyword evidence="3" id="KW-1015">Disulfide bond</keyword>
<keyword evidence="4" id="KW-0325">Glycoprotein</keyword>
<feature type="domain" description="Peptidase C1A papain C-terminal" evidence="5">
    <location>
        <begin position="242"/>
        <end position="441"/>
    </location>
</feature>
<evidence type="ECO:0000313" key="6">
    <source>
        <dbReference type="EMBL" id="CDR93851.1"/>
    </source>
</evidence>
<evidence type="ECO:0000256" key="3">
    <source>
        <dbReference type="ARBA" id="ARBA00023157"/>
    </source>
</evidence>
<dbReference type="PANTHER" id="PTHR12411">
    <property type="entry name" value="CYSTEINE PROTEASE FAMILY C1-RELATED"/>
    <property type="match status" value="1"/>
</dbReference>
<dbReference type="AlphaFoldDB" id="A0A061CZ03"/>
<evidence type="ECO:0000313" key="7">
    <source>
        <dbReference type="Proteomes" id="UP000033188"/>
    </source>
</evidence>
<dbReference type="InterPro" id="IPR013128">
    <property type="entry name" value="Peptidase_C1A"/>
</dbReference>
<dbReference type="GeneID" id="24562392"/>
<dbReference type="GO" id="GO:0008234">
    <property type="term" value="F:cysteine-type peptidase activity"/>
    <property type="evidence" value="ECO:0007669"/>
    <property type="project" value="InterPro"/>
</dbReference>
<dbReference type="PROSITE" id="PS00139">
    <property type="entry name" value="THIOL_PROTEASE_CYS"/>
    <property type="match status" value="1"/>
</dbReference>
<evidence type="ECO:0000259" key="5">
    <source>
        <dbReference type="SMART" id="SM00645"/>
    </source>
</evidence>
<reference evidence="7" key="1">
    <citation type="journal article" date="2014" name="Nucleic Acids Res.">
        <title>The evolutionary dynamics of variant antigen genes in Babesia reveal a history of genomic innovation underlying host-parasite interaction.</title>
        <authorList>
            <person name="Jackson A.P."/>
            <person name="Otto T.D."/>
            <person name="Darby A."/>
            <person name="Ramaprasad A."/>
            <person name="Xia D."/>
            <person name="Echaide I.E."/>
            <person name="Farber M."/>
            <person name="Gahlot S."/>
            <person name="Gamble J."/>
            <person name="Gupta D."/>
            <person name="Gupta Y."/>
            <person name="Jackson L."/>
            <person name="Malandrin L."/>
            <person name="Malas T.B."/>
            <person name="Moussa E."/>
            <person name="Nair M."/>
            <person name="Reid A.J."/>
            <person name="Sanders M."/>
            <person name="Sharma J."/>
            <person name="Tracey A."/>
            <person name="Quail M.A."/>
            <person name="Weir W."/>
            <person name="Wastling J.M."/>
            <person name="Hall N."/>
            <person name="Willadsen P."/>
            <person name="Lingelbach K."/>
            <person name="Shiels B."/>
            <person name="Tait A."/>
            <person name="Berriman M."/>
            <person name="Allred D.R."/>
            <person name="Pain A."/>
        </authorList>
    </citation>
    <scope>NUCLEOTIDE SEQUENCE [LARGE SCALE GENOMIC DNA]</scope>
    <source>
        <strain evidence="7">Bond</strain>
    </source>
</reference>
<evidence type="ECO:0000256" key="1">
    <source>
        <dbReference type="ARBA" id="ARBA00008455"/>
    </source>
</evidence>
<dbReference type="InterPro" id="IPR025660">
    <property type="entry name" value="Pept_his_AS"/>
</dbReference>
<dbReference type="Pfam" id="PF08246">
    <property type="entry name" value="Inhibitor_I29"/>
    <property type="match status" value="1"/>
</dbReference>
<dbReference type="CDD" id="cd02248">
    <property type="entry name" value="Peptidase_C1A"/>
    <property type="match status" value="1"/>
</dbReference>
<dbReference type="InterPro" id="IPR025661">
    <property type="entry name" value="Pept_asp_AS"/>
</dbReference>
<dbReference type="InterPro" id="IPR000169">
    <property type="entry name" value="Pept_cys_AS"/>
</dbReference>
<dbReference type="VEuPathDB" id="PiroplasmaDB:BBBOND_0101800"/>
<evidence type="ECO:0000256" key="4">
    <source>
        <dbReference type="ARBA" id="ARBA00023180"/>
    </source>
</evidence>
<dbReference type="KEGG" id="bbig:BBBOND_0101800"/>
<dbReference type="InterPro" id="IPR039417">
    <property type="entry name" value="Peptidase_C1A_papain-like"/>
</dbReference>
<keyword evidence="7" id="KW-1185">Reference proteome</keyword>
<organism evidence="6 7">
    <name type="scientific">Babesia bigemina</name>
    <dbReference type="NCBI Taxonomy" id="5866"/>
    <lineage>
        <taxon>Eukaryota</taxon>
        <taxon>Sar</taxon>
        <taxon>Alveolata</taxon>
        <taxon>Apicomplexa</taxon>
        <taxon>Aconoidasida</taxon>
        <taxon>Piroplasmida</taxon>
        <taxon>Babesiidae</taxon>
        <taxon>Babesia</taxon>
    </lineage>
</organism>
<comment type="similarity">
    <text evidence="1">Belongs to the peptidase C1 family.</text>
</comment>
<name>A0A061CZ03_BABBI</name>
<dbReference type="OrthoDB" id="423263at2759"/>
<dbReference type="SUPFAM" id="SSF54001">
    <property type="entry name" value="Cysteine proteinases"/>
    <property type="match status" value="1"/>
</dbReference>
<keyword evidence="2" id="KW-0865">Zymogen</keyword>
<dbReference type="PROSITE" id="PS00639">
    <property type="entry name" value="THIOL_PROTEASE_HIS"/>
    <property type="match status" value="1"/>
</dbReference>
<dbReference type="GO" id="GO:0006508">
    <property type="term" value="P:proteolysis"/>
    <property type="evidence" value="ECO:0007669"/>
    <property type="project" value="InterPro"/>
</dbReference>
<dbReference type="Pfam" id="PF00112">
    <property type="entry name" value="Peptidase_C1"/>
    <property type="match status" value="1"/>
</dbReference>
<dbReference type="InterPro" id="IPR000668">
    <property type="entry name" value="Peptidase_C1A_C"/>
</dbReference>
<evidence type="ECO:0000256" key="2">
    <source>
        <dbReference type="ARBA" id="ARBA00023145"/>
    </source>
</evidence>
<dbReference type="PRINTS" id="PR00705">
    <property type="entry name" value="PAPAIN"/>
</dbReference>
<protein>
    <recommendedName>
        <fullName evidence="5">Peptidase C1A papain C-terminal domain-containing protein</fullName>
    </recommendedName>
</protein>
<dbReference type="RefSeq" id="XP_012766037.1">
    <property type="nucleotide sequence ID" value="XM_012910583.1"/>
</dbReference>
<dbReference type="PROSITE" id="PS00640">
    <property type="entry name" value="THIOL_PROTEASE_ASN"/>
    <property type="match status" value="1"/>
</dbReference>
<gene>
    <name evidence="6" type="ORF">BBBOND_0101800</name>
</gene>
<proteinExistence type="inferred from homology"/>
<dbReference type="Proteomes" id="UP000033188">
    <property type="component" value="Chromosome 1"/>
</dbReference>
<accession>A0A061CZ03</accession>
<dbReference type="Gene3D" id="3.90.70.10">
    <property type="entry name" value="Cysteine proteinases"/>
    <property type="match status" value="1"/>
</dbReference>